<dbReference type="GO" id="GO:0030170">
    <property type="term" value="F:pyridoxal phosphate binding"/>
    <property type="evidence" value="ECO:0007669"/>
    <property type="project" value="InterPro"/>
</dbReference>
<accession>A0A832J781</accession>
<keyword evidence="3 8" id="KW-0032">Aminotransferase</keyword>
<keyword evidence="4" id="KW-0808">Transferase</keyword>
<sequence>LNDAFEIVLADYAQDNGGIIFPNPNAPTGRVIGLAQLRSLLQTNTESVLIVDEAYIDFGGETAITLVDQFPNLLVVQTFSKSRSLAGSRVGYAIGATALIDGLERVKNSFNSYPLDMLAVTAAVAALADEEYFEQTRQTIIASRHWLDSELQQLGFDVLPSAANFVFARHPQHDAAQLFAELRERKILVRYFSAACIDQHLRISVGTQPECEALIQALKAILR</sequence>
<comment type="cofactor">
    <cofactor evidence="1 6">
        <name>pyridoxal 5'-phosphate</name>
        <dbReference type="ChEBI" id="CHEBI:597326"/>
    </cofactor>
</comment>
<dbReference type="PANTHER" id="PTHR43643:SF3">
    <property type="entry name" value="HISTIDINOL-PHOSPHATE AMINOTRANSFERASE"/>
    <property type="match status" value="1"/>
</dbReference>
<dbReference type="InterPro" id="IPR015424">
    <property type="entry name" value="PyrdxlP-dep_Trfase"/>
</dbReference>
<dbReference type="CDD" id="cd00609">
    <property type="entry name" value="AAT_like"/>
    <property type="match status" value="1"/>
</dbReference>
<dbReference type="PROSITE" id="PS00599">
    <property type="entry name" value="AA_TRANSFER_CLASS_2"/>
    <property type="match status" value="1"/>
</dbReference>
<dbReference type="InterPro" id="IPR015422">
    <property type="entry name" value="PyrdxlP-dep_Trfase_small"/>
</dbReference>
<reference evidence="8" key="1">
    <citation type="journal article" date="2020" name="mSystems">
        <title>Genome- and Community-Level Interaction Insights into Carbon Utilization and Element Cycling Functions of Hydrothermarchaeota in Hydrothermal Sediment.</title>
        <authorList>
            <person name="Zhou Z."/>
            <person name="Liu Y."/>
            <person name="Xu W."/>
            <person name="Pan J."/>
            <person name="Luo Z.H."/>
            <person name="Li M."/>
        </authorList>
    </citation>
    <scope>NUCLEOTIDE SEQUENCE [LARGE SCALE GENOMIC DNA]</scope>
    <source>
        <strain evidence="8">HyVt-505</strain>
    </source>
</reference>
<dbReference type="InterPro" id="IPR004839">
    <property type="entry name" value="Aminotransferase_I/II_large"/>
</dbReference>
<dbReference type="InterPro" id="IPR050106">
    <property type="entry name" value="HistidinolP_aminotransfase"/>
</dbReference>
<dbReference type="Gene3D" id="3.40.640.10">
    <property type="entry name" value="Type I PLP-dependent aspartate aminotransferase-like (Major domain)"/>
    <property type="match status" value="1"/>
</dbReference>
<evidence type="ECO:0000256" key="4">
    <source>
        <dbReference type="ARBA" id="ARBA00022679"/>
    </source>
</evidence>
<keyword evidence="5 6" id="KW-0663">Pyridoxal phosphate</keyword>
<evidence type="ECO:0000259" key="7">
    <source>
        <dbReference type="Pfam" id="PF00155"/>
    </source>
</evidence>
<dbReference type="InterPro" id="IPR015421">
    <property type="entry name" value="PyrdxlP-dep_Trfase_major"/>
</dbReference>
<name>A0A832J781_9GAMM</name>
<dbReference type="InterPro" id="IPR001917">
    <property type="entry name" value="Aminotrans_II_pyridoxalP_BS"/>
</dbReference>
<feature type="domain" description="Aminotransferase class I/classII large" evidence="7">
    <location>
        <begin position="9"/>
        <end position="218"/>
    </location>
</feature>
<protein>
    <submittedName>
        <fullName evidence="8">Aminotransferase class I/II-fold pyridoxal phosphate-dependent enzyme</fullName>
    </submittedName>
</protein>
<evidence type="ECO:0000256" key="3">
    <source>
        <dbReference type="ARBA" id="ARBA00022576"/>
    </source>
</evidence>
<dbReference type="SUPFAM" id="SSF53383">
    <property type="entry name" value="PLP-dependent transferases"/>
    <property type="match status" value="1"/>
</dbReference>
<dbReference type="GO" id="GO:0008483">
    <property type="term" value="F:transaminase activity"/>
    <property type="evidence" value="ECO:0007669"/>
    <property type="project" value="UniProtKB-KW"/>
</dbReference>
<gene>
    <name evidence="8" type="ORF">ENJ65_05090</name>
</gene>
<evidence type="ECO:0000256" key="2">
    <source>
        <dbReference type="ARBA" id="ARBA00007970"/>
    </source>
</evidence>
<comment type="similarity">
    <text evidence="2">Belongs to the class-II pyridoxal-phosphate-dependent aminotransferase family. Histidinol-phosphate aminotransferase subfamily.</text>
</comment>
<dbReference type="EMBL" id="DRNF01000322">
    <property type="protein sequence ID" value="HHJ80989.1"/>
    <property type="molecule type" value="Genomic_DNA"/>
</dbReference>
<evidence type="ECO:0000256" key="6">
    <source>
        <dbReference type="RuleBase" id="RU003693"/>
    </source>
</evidence>
<feature type="non-terminal residue" evidence="8">
    <location>
        <position position="1"/>
    </location>
</feature>
<comment type="caution">
    <text evidence="8">The sequence shown here is derived from an EMBL/GenBank/DDBJ whole genome shotgun (WGS) entry which is preliminary data.</text>
</comment>
<dbReference type="PANTHER" id="PTHR43643">
    <property type="entry name" value="HISTIDINOL-PHOSPHATE AMINOTRANSFERASE 2"/>
    <property type="match status" value="1"/>
</dbReference>
<evidence type="ECO:0000313" key="8">
    <source>
        <dbReference type="EMBL" id="HHJ80989.1"/>
    </source>
</evidence>
<proteinExistence type="inferred from homology"/>
<dbReference type="Gene3D" id="3.90.1150.10">
    <property type="entry name" value="Aspartate Aminotransferase, domain 1"/>
    <property type="match status" value="1"/>
</dbReference>
<evidence type="ECO:0000256" key="5">
    <source>
        <dbReference type="ARBA" id="ARBA00022898"/>
    </source>
</evidence>
<dbReference type="Proteomes" id="UP000885832">
    <property type="component" value="Unassembled WGS sequence"/>
</dbReference>
<evidence type="ECO:0000256" key="1">
    <source>
        <dbReference type="ARBA" id="ARBA00001933"/>
    </source>
</evidence>
<dbReference type="AlphaFoldDB" id="A0A832J781"/>
<dbReference type="Pfam" id="PF00155">
    <property type="entry name" value="Aminotran_1_2"/>
    <property type="match status" value="1"/>
</dbReference>
<organism evidence="8">
    <name type="scientific">Candidatus Tenderia electrophaga</name>
    <dbReference type="NCBI Taxonomy" id="1748243"/>
    <lineage>
        <taxon>Bacteria</taxon>
        <taxon>Pseudomonadati</taxon>
        <taxon>Pseudomonadota</taxon>
        <taxon>Gammaproteobacteria</taxon>
        <taxon>Candidatus Tenderiales</taxon>
        <taxon>Candidatus Tenderiaceae</taxon>
        <taxon>Candidatus Tenderia</taxon>
    </lineage>
</organism>